<sequence>MANSLTLKALDFLLLSKEKGSFPEWFFNQDNLNEHIQSFSSLELPSLDEIKGYIDFFETSDFQIDLTKDEISEIVWSHYFFASLHCNTHHIQIFNFSQTALLLIHCCYKNNYFKQYKPEALLKVVQTLLSDLSIREIERKYCSTLQDMILAKLVFHIDALNNTQARMEYKILRKMQNLAKASSLSPKKEASFLRHVANLNALFQDEAIRKHFERLNSLGSWENYKSLTGEEKAVVRLRELSEILSLKWDRGKDFDDLVSTDGEDFSFAHGEAVRIENTYTLLKAKEMGLSLSIGDIVKGQKNSMAFI</sequence>
<dbReference type="EMBL" id="JSAM01000054">
    <property type="protein sequence ID" value="KIA77924.1"/>
    <property type="molecule type" value="Genomic_DNA"/>
</dbReference>
<gene>
    <name evidence="1" type="ORF">DB43_FJ00020</name>
</gene>
<evidence type="ECO:0000313" key="1">
    <source>
        <dbReference type="EMBL" id="KIA77924.1"/>
    </source>
</evidence>
<comment type="caution">
    <text evidence="1">The sequence shown here is derived from an EMBL/GenBank/DDBJ whole genome shotgun (WGS) entry which is preliminary data.</text>
</comment>
<organism evidence="1 2">
    <name type="scientific">Parachlamydia acanthamoebae</name>
    <dbReference type="NCBI Taxonomy" id="83552"/>
    <lineage>
        <taxon>Bacteria</taxon>
        <taxon>Pseudomonadati</taxon>
        <taxon>Chlamydiota</taxon>
        <taxon>Chlamydiia</taxon>
        <taxon>Parachlamydiales</taxon>
        <taxon>Parachlamydiaceae</taxon>
        <taxon>Parachlamydia</taxon>
    </lineage>
</organism>
<name>A0A0C1ENP3_9BACT</name>
<reference evidence="1 2" key="1">
    <citation type="journal article" date="2014" name="Mol. Biol. Evol.">
        <title>Massive expansion of Ubiquitination-related gene families within the Chlamydiae.</title>
        <authorList>
            <person name="Domman D."/>
            <person name="Collingro A."/>
            <person name="Lagkouvardos I."/>
            <person name="Gehre L."/>
            <person name="Weinmaier T."/>
            <person name="Rattei T."/>
            <person name="Subtil A."/>
            <person name="Horn M."/>
        </authorList>
    </citation>
    <scope>NUCLEOTIDE SEQUENCE [LARGE SCALE GENOMIC DNA]</scope>
    <source>
        <strain evidence="1 2">OEW1</strain>
    </source>
</reference>
<proteinExistence type="predicted"/>
<dbReference type="AlphaFoldDB" id="A0A0C1ENP3"/>
<evidence type="ECO:0000313" key="2">
    <source>
        <dbReference type="Proteomes" id="UP000031307"/>
    </source>
</evidence>
<protein>
    <submittedName>
        <fullName evidence="1">Uncharacterized protein</fullName>
    </submittedName>
</protein>
<dbReference type="Proteomes" id="UP000031307">
    <property type="component" value="Unassembled WGS sequence"/>
</dbReference>
<dbReference type="PATRIC" id="fig|83552.4.peg.881"/>
<accession>A0A0C1ENP3</accession>
<dbReference type="RefSeq" id="WP_006340803.1">
    <property type="nucleotide sequence ID" value="NZ_JASBUT010000014.1"/>
</dbReference>